<proteinExistence type="predicted"/>
<dbReference type="AlphaFoldDB" id="A0A2T7T734"/>
<name>A0A2T7T734_9ACTN</name>
<keyword evidence="2" id="KW-1185">Reference proteome</keyword>
<dbReference type="RefSeq" id="WP_030352730.1">
    <property type="nucleotide sequence ID" value="NZ_AZSP01000162.1"/>
</dbReference>
<accession>A0A2T7T734</accession>
<gene>
    <name evidence="1" type="ORF">Y717_21170</name>
</gene>
<dbReference type="InterPro" id="IPR025355">
    <property type="entry name" value="DUF4259"/>
</dbReference>
<evidence type="ECO:0000313" key="2">
    <source>
        <dbReference type="Proteomes" id="UP000245992"/>
    </source>
</evidence>
<dbReference type="STRING" id="1440053.GCA_000718095_03686"/>
<dbReference type="Pfam" id="PF14078">
    <property type="entry name" value="DUF4259"/>
    <property type="match status" value="1"/>
</dbReference>
<organism evidence="1 2">
    <name type="scientific">Streptomyces scopuliridis RB72</name>
    <dbReference type="NCBI Taxonomy" id="1440053"/>
    <lineage>
        <taxon>Bacteria</taxon>
        <taxon>Bacillati</taxon>
        <taxon>Actinomycetota</taxon>
        <taxon>Actinomycetes</taxon>
        <taxon>Kitasatosporales</taxon>
        <taxon>Streptomycetaceae</taxon>
        <taxon>Streptomyces</taxon>
    </lineage>
</organism>
<evidence type="ECO:0008006" key="3">
    <source>
        <dbReference type="Google" id="ProtNLM"/>
    </source>
</evidence>
<reference evidence="1 2" key="1">
    <citation type="submission" date="2013-12" db="EMBL/GenBank/DDBJ databases">
        <title>Annotated genome of Streptomyces scopuliridis.</title>
        <authorList>
            <person name="Olson J.B."/>
        </authorList>
    </citation>
    <scope>NUCLEOTIDE SEQUENCE [LARGE SCALE GENOMIC DNA]</scope>
    <source>
        <strain evidence="1 2">RB72</strain>
    </source>
</reference>
<protein>
    <recommendedName>
        <fullName evidence="3">DUF4259 domain-containing protein</fullName>
    </recommendedName>
</protein>
<sequence length="152" mass="15480">MGTWDTGHFDNDAAVDFSADLDEVTVERRTEIVRAALLRAVGGDGGDGGDATGGPLDGEVGAAAVAAAALVAAQCPGGPPVESVYGPEEPLPRLPEELRELALLALDRVSLAGSEVRDRWVKADGENGAWHHGMAELRAALTAAITGPGGSD</sequence>
<dbReference type="EMBL" id="AZSP01000162">
    <property type="protein sequence ID" value="PVE10952.1"/>
    <property type="molecule type" value="Genomic_DNA"/>
</dbReference>
<evidence type="ECO:0000313" key="1">
    <source>
        <dbReference type="EMBL" id="PVE10952.1"/>
    </source>
</evidence>
<dbReference type="OrthoDB" id="73183at2"/>
<comment type="caution">
    <text evidence="1">The sequence shown here is derived from an EMBL/GenBank/DDBJ whole genome shotgun (WGS) entry which is preliminary data.</text>
</comment>
<dbReference type="Proteomes" id="UP000245992">
    <property type="component" value="Unassembled WGS sequence"/>
</dbReference>